<feature type="active site" description="Proton acceptor" evidence="6">
    <location>
        <position position="305"/>
    </location>
</feature>
<feature type="binding site" evidence="7">
    <location>
        <begin position="104"/>
        <end position="106"/>
    </location>
    <ligand>
        <name>FMN</name>
        <dbReference type="ChEBI" id="CHEBI:58210"/>
    </ligand>
</feature>
<name>R4Z6H2_9ACTN</name>
<dbReference type="InterPro" id="IPR008259">
    <property type="entry name" value="FMN_hydac_DH_AS"/>
</dbReference>
<dbReference type="FunFam" id="3.20.20.70:FF:000029">
    <property type="entry name" value="L-lactate dehydrogenase"/>
    <property type="match status" value="1"/>
</dbReference>
<feature type="binding site" evidence="7">
    <location>
        <position position="154"/>
    </location>
    <ligand>
        <name>FMN</name>
        <dbReference type="ChEBI" id="CHEBI:58210"/>
    </ligand>
</feature>
<feature type="binding site" evidence="7">
    <location>
        <position position="303"/>
    </location>
    <ligand>
        <name>FMN</name>
        <dbReference type="ChEBI" id="CHEBI:58210"/>
    </ligand>
</feature>
<comment type="caution">
    <text evidence="9">The sequence shown here is derived from an EMBL/GenBank/DDBJ whole genome shotgun (WGS) entry which is preliminary data.</text>
</comment>
<dbReference type="InterPro" id="IPR000262">
    <property type="entry name" value="FMN-dep_DH"/>
</dbReference>
<feature type="domain" description="FMN hydroxy acid dehydrogenase" evidence="8">
    <location>
        <begin position="25"/>
        <end position="407"/>
    </location>
</feature>
<feature type="binding site" evidence="7">
    <location>
        <position position="308"/>
    </location>
    <ligand>
        <name>glyoxylate</name>
        <dbReference type="ChEBI" id="CHEBI:36655"/>
    </ligand>
</feature>
<dbReference type="PROSITE" id="PS00557">
    <property type="entry name" value="FMN_HYDROXY_ACID_DH_1"/>
    <property type="match status" value="1"/>
</dbReference>
<dbReference type="GO" id="GO:0009060">
    <property type="term" value="P:aerobic respiration"/>
    <property type="evidence" value="ECO:0007669"/>
    <property type="project" value="TreeGrafter"/>
</dbReference>
<comment type="cofactor">
    <cofactor evidence="1">
        <name>FMN</name>
        <dbReference type="ChEBI" id="CHEBI:58210"/>
    </cofactor>
</comment>
<protein>
    <submittedName>
        <fullName evidence="9">L-lactate dehydrogenase, FMN-linked</fullName>
        <ecNumber evidence="9">1.1.2.3</ecNumber>
    </submittedName>
</protein>
<dbReference type="GO" id="GO:0004460">
    <property type="term" value="F:L-lactate dehydrogenase (cytochrome) activity"/>
    <property type="evidence" value="ECO:0007669"/>
    <property type="project" value="UniProtKB-EC"/>
</dbReference>
<dbReference type="HOGENOM" id="CLU_020639_0_0_11"/>
<dbReference type="EC" id="1.1.2.3" evidence="9"/>
<feature type="binding site" evidence="7">
    <location>
        <position position="182"/>
    </location>
    <ligand>
        <name>FMN</name>
        <dbReference type="ChEBI" id="CHEBI:58210"/>
    </ligand>
</feature>
<keyword evidence="2 7" id="KW-0285">Flavoprotein</keyword>
<feature type="binding site" evidence="7">
    <location>
        <position position="281"/>
    </location>
    <ligand>
        <name>FMN</name>
        <dbReference type="ChEBI" id="CHEBI:58210"/>
    </ligand>
</feature>
<dbReference type="PROSITE" id="PS51349">
    <property type="entry name" value="FMN_HYDROXY_ACID_DH_2"/>
    <property type="match status" value="1"/>
</dbReference>
<dbReference type="PANTHER" id="PTHR10578">
    <property type="entry name" value="S -2-HYDROXY-ACID OXIDASE-RELATED"/>
    <property type="match status" value="1"/>
</dbReference>
<keyword evidence="10" id="KW-1185">Reference proteome</keyword>
<dbReference type="InterPro" id="IPR037396">
    <property type="entry name" value="FMN_HAD"/>
</dbReference>
<dbReference type="Gene3D" id="3.20.20.70">
    <property type="entry name" value="Aldolase class I"/>
    <property type="match status" value="1"/>
</dbReference>
<dbReference type="CDD" id="cd02809">
    <property type="entry name" value="alpha_hydroxyacid_oxid_FMN"/>
    <property type="match status" value="1"/>
</dbReference>
<evidence type="ECO:0000256" key="7">
    <source>
        <dbReference type="PIRSR" id="PIRSR000138-2"/>
    </source>
</evidence>
<dbReference type="SUPFAM" id="SSF51395">
    <property type="entry name" value="FMN-linked oxidoreductases"/>
    <property type="match status" value="1"/>
</dbReference>
<evidence type="ECO:0000256" key="6">
    <source>
        <dbReference type="PIRSR" id="PIRSR000138-1"/>
    </source>
</evidence>
<evidence type="ECO:0000256" key="5">
    <source>
        <dbReference type="ARBA" id="ARBA00024042"/>
    </source>
</evidence>
<keyword evidence="3 7" id="KW-0288">FMN</keyword>
<keyword evidence="4 9" id="KW-0560">Oxidoreductase</keyword>
<feature type="binding site" evidence="7">
    <location>
        <position position="156"/>
    </location>
    <ligand>
        <name>glyoxylate</name>
        <dbReference type="ChEBI" id="CHEBI:36655"/>
    </ligand>
</feature>
<organism evidence="9 10">
    <name type="scientific">Candidatus Neomicrothrix parvicella RN1</name>
    <dbReference type="NCBI Taxonomy" id="1229780"/>
    <lineage>
        <taxon>Bacteria</taxon>
        <taxon>Bacillati</taxon>
        <taxon>Actinomycetota</taxon>
        <taxon>Acidimicrobiia</taxon>
        <taxon>Acidimicrobiales</taxon>
        <taxon>Microthrixaceae</taxon>
        <taxon>Candidatus Neomicrothrix</taxon>
    </lineage>
</organism>
<feature type="binding site" evidence="7">
    <location>
        <position position="191"/>
    </location>
    <ligand>
        <name>glyoxylate</name>
        <dbReference type="ChEBI" id="CHEBI:36655"/>
    </ligand>
</feature>
<evidence type="ECO:0000256" key="2">
    <source>
        <dbReference type="ARBA" id="ARBA00022630"/>
    </source>
</evidence>
<dbReference type="NCBIfam" id="NF008398">
    <property type="entry name" value="PRK11197.1"/>
    <property type="match status" value="1"/>
</dbReference>
<dbReference type="Pfam" id="PF01070">
    <property type="entry name" value="FMN_dh"/>
    <property type="match status" value="1"/>
</dbReference>
<dbReference type="PIRSF" id="PIRSF000138">
    <property type="entry name" value="Al-hdrx_acd_dh"/>
    <property type="match status" value="1"/>
</dbReference>
<dbReference type="GO" id="GO:0005886">
    <property type="term" value="C:plasma membrane"/>
    <property type="evidence" value="ECO:0007669"/>
    <property type="project" value="TreeGrafter"/>
</dbReference>
<gene>
    <name evidence="9" type="primary">lldD</name>
    <name evidence="9" type="ORF">BN381_410026</name>
</gene>
<dbReference type="InterPro" id="IPR013785">
    <property type="entry name" value="Aldolase_TIM"/>
</dbReference>
<feature type="binding site" evidence="7">
    <location>
        <position position="305"/>
    </location>
    <ligand>
        <name>glyoxylate</name>
        <dbReference type="ChEBI" id="CHEBI:36655"/>
    </ligand>
</feature>
<dbReference type="EMBL" id="CANL01000036">
    <property type="protein sequence ID" value="CCM64557.1"/>
    <property type="molecule type" value="Genomic_DNA"/>
</dbReference>
<feature type="binding site" evidence="7">
    <location>
        <position position="51"/>
    </location>
    <ligand>
        <name>glyoxylate</name>
        <dbReference type="ChEBI" id="CHEBI:36655"/>
    </ligand>
</feature>
<evidence type="ECO:0000259" key="8">
    <source>
        <dbReference type="PROSITE" id="PS51349"/>
    </source>
</evidence>
<feature type="binding site" evidence="7">
    <location>
        <position position="133"/>
    </location>
    <ligand>
        <name>FMN</name>
        <dbReference type="ChEBI" id="CHEBI:58210"/>
    </ligand>
</feature>
<evidence type="ECO:0000256" key="3">
    <source>
        <dbReference type="ARBA" id="ARBA00022643"/>
    </source>
</evidence>
<evidence type="ECO:0000256" key="1">
    <source>
        <dbReference type="ARBA" id="ARBA00001917"/>
    </source>
</evidence>
<dbReference type="PANTHER" id="PTHR10578:SF85">
    <property type="entry name" value="L-LACTATE DEHYDROGENASE"/>
    <property type="match status" value="1"/>
</dbReference>
<evidence type="ECO:0000313" key="9">
    <source>
        <dbReference type="EMBL" id="CCM64557.1"/>
    </source>
</evidence>
<feature type="binding site" evidence="7">
    <location>
        <begin position="336"/>
        <end position="340"/>
    </location>
    <ligand>
        <name>FMN</name>
        <dbReference type="ChEBI" id="CHEBI:58210"/>
    </ligand>
</feature>
<dbReference type="Proteomes" id="UP000018291">
    <property type="component" value="Unassembled WGS sequence"/>
</dbReference>
<proteinExistence type="inferred from homology"/>
<reference evidence="9 10" key="1">
    <citation type="journal article" date="2013" name="ISME J.">
        <title>Metabolic model for the filamentous 'Candidatus Microthrix parvicella' based on genomic and metagenomic analyses.</title>
        <authorList>
            <person name="Jon McIlroy S."/>
            <person name="Kristiansen R."/>
            <person name="Albertsen M."/>
            <person name="Michael Karst S."/>
            <person name="Rossetti S."/>
            <person name="Lund Nielsen J."/>
            <person name="Tandoi V."/>
            <person name="James Seviour R."/>
            <person name="Nielsen P.H."/>
        </authorList>
    </citation>
    <scope>NUCLEOTIDE SEQUENCE [LARGE SCALE GENOMIC DNA]</scope>
    <source>
        <strain evidence="9 10">RN1</strain>
    </source>
</reference>
<accession>R4Z6H2</accession>
<evidence type="ECO:0000313" key="10">
    <source>
        <dbReference type="Proteomes" id="UP000018291"/>
    </source>
</evidence>
<dbReference type="GO" id="GO:0010181">
    <property type="term" value="F:FMN binding"/>
    <property type="evidence" value="ECO:0007669"/>
    <property type="project" value="InterPro"/>
</dbReference>
<dbReference type="InterPro" id="IPR012133">
    <property type="entry name" value="Alpha-hydoxy_acid_DH_FMN"/>
</dbReference>
<dbReference type="eggNOG" id="COG1304">
    <property type="taxonomic scope" value="Bacteria"/>
</dbReference>
<dbReference type="STRING" id="1229780.BN381_410026"/>
<comment type="similarity">
    <text evidence="5">Belongs to the FMN-dependent alpha-hydroxy acid dehydrogenase family.</text>
</comment>
<sequence length="407" mass="43435">MKRSGVPVREAEPMVTLNPLGRDRPLGLAAASVRDYREVARRRLPRQLFDYIDGGAYEEATLTANTADLEAISLRQRVLRDVSTRTMSTTVLGEELSLPVLLAPVGLAGMFANRAEVAAARAAEHAGVSFVESTVSICSLEEVAAATKRAPWFQLYVMRDRGYAENLMARAQAVGCRVLVLTADLAVVGARYRDTRNGLGGRVSPVGAAIRGLDRVSHPRWVWEVGIQGKPHTFGNLTDAVPGGNSPDDFRDWVDAQFDPSVTWDDLAWVRDHWDGPVVLKGILDPEDARAAADAGVDAVVVSNHGGRQLDAVPSTAAALPAVVEAVGDRIEVLVDGGVRSGLDLLKMMAMGAKACLVGRPWAWAVAAKGEAGVAHLLEILRDELAVAMALTGTTDVADLGPDSLLR</sequence>
<evidence type="ECO:0000256" key="4">
    <source>
        <dbReference type="ARBA" id="ARBA00023002"/>
    </source>
</evidence>
<dbReference type="AlphaFoldDB" id="R4Z6H2"/>
<feature type="binding site" evidence="7">
    <location>
        <begin position="359"/>
        <end position="360"/>
    </location>
    <ligand>
        <name>FMN</name>
        <dbReference type="ChEBI" id="CHEBI:58210"/>
    </ligand>
</feature>
<dbReference type="GO" id="GO:0004459">
    <property type="term" value="F:L-lactate dehydrogenase (NAD+) activity"/>
    <property type="evidence" value="ECO:0007669"/>
    <property type="project" value="TreeGrafter"/>
</dbReference>